<evidence type="ECO:0000313" key="2">
    <source>
        <dbReference type="Proteomes" id="UP000440578"/>
    </source>
</evidence>
<gene>
    <name evidence="1" type="ORF">FJT64_023412</name>
</gene>
<accession>A0A6A4WQD9</accession>
<organism evidence="1 2">
    <name type="scientific">Amphibalanus amphitrite</name>
    <name type="common">Striped barnacle</name>
    <name type="synonym">Balanus amphitrite</name>
    <dbReference type="NCBI Taxonomy" id="1232801"/>
    <lineage>
        <taxon>Eukaryota</taxon>
        <taxon>Metazoa</taxon>
        <taxon>Ecdysozoa</taxon>
        <taxon>Arthropoda</taxon>
        <taxon>Crustacea</taxon>
        <taxon>Multicrustacea</taxon>
        <taxon>Cirripedia</taxon>
        <taxon>Thoracica</taxon>
        <taxon>Thoracicalcarea</taxon>
        <taxon>Balanomorpha</taxon>
        <taxon>Balanoidea</taxon>
        <taxon>Balanidae</taxon>
        <taxon>Amphibalaninae</taxon>
        <taxon>Amphibalanus</taxon>
    </lineage>
</organism>
<dbReference type="AlphaFoldDB" id="A0A6A4WQD9"/>
<evidence type="ECO:0000313" key="1">
    <source>
        <dbReference type="EMBL" id="KAF0304852.1"/>
    </source>
</evidence>
<dbReference type="EMBL" id="VIIS01000804">
    <property type="protein sequence ID" value="KAF0304852.1"/>
    <property type="molecule type" value="Genomic_DNA"/>
</dbReference>
<proteinExistence type="predicted"/>
<comment type="caution">
    <text evidence="1">The sequence shown here is derived from an EMBL/GenBank/DDBJ whole genome shotgun (WGS) entry which is preliminary data.</text>
</comment>
<protein>
    <submittedName>
        <fullName evidence="1">Uncharacterized protein</fullName>
    </submittedName>
</protein>
<sequence length="108" mass="12503">MDRLSQDLSFYRSLLSYEDEEIAREASKAFGRYLWYISEELVSLALFDVRTTLEEKRLIVAAFGRDGAEDPPKRISLEPDLTVLTRKTLPRFVKLQVSRGRPWPVGIL</sequence>
<name>A0A6A4WQD9_AMPAM</name>
<dbReference type="Proteomes" id="UP000440578">
    <property type="component" value="Unassembled WGS sequence"/>
</dbReference>
<keyword evidence="2" id="KW-1185">Reference proteome</keyword>
<reference evidence="1 2" key="1">
    <citation type="submission" date="2019-07" db="EMBL/GenBank/DDBJ databases">
        <title>Draft genome assembly of a fouling barnacle, Amphibalanus amphitrite (Darwin, 1854): The first reference genome for Thecostraca.</title>
        <authorList>
            <person name="Kim W."/>
        </authorList>
    </citation>
    <scope>NUCLEOTIDE SEQUENCE [LARGE SCALE GENOMIC DNA]</scope>
    <source>
        <strain evidence="1">SNU_AA5</strain>
        <tissue evidence="1">Soma without cirri and trophi</tissue>
    </source>
</reference>